<keyword evidence="5" id="KW-1185">Reference proteome</keyword>
<proteinExistence type="predicted"/>
<feature type="domain" description="DUF6534" evidence="3">
    <location>
        <begin position="174"/>
        <end position="269"/>
    </location>
</feature>
<dbReference type="Proteomes" id="UP001218218">
    <property type="component" value="Unassembled WGS sequence"/>
</dbReference>
<comment type="caution">
    <text evidence="4">The sequence shown here is derived from an EMBL/GenBank/DDBJ whole genome shotgun (WGS) entry which is preliminary data.</text>
</comment>
<organism evidence="4 5">
    <name type="scientific">Mycena albidolilacea</name>
    <dbReference type="NCBI Taxonomy" id="1033008"/>
    <lineage>
        <taxon>Eukaryota</taxon>
        <taxon>Fungi</taxon>
        <taxon>Dikarya</taxon>
        <taxon>Basidiomycota</taxon>
        <taxon>Agaricomycotina</taxon>
        <taxon>Agaricomycetes</taxon>
        <taxon>Agaricomycetidae</taxon>
        <taxon>Agaricales</taxon>
        <taxon>Marasmiineae</taxon>
        <taxon>Mycenaceae</taxon>
        <taxon>Mycena</taxon>
    </lineage>
</organism>
<feature type="transmembrane region" description="Helical" evidence="2">
    <location>
        <begin position="20"/>
        <end position="44"/>
    </location>
</feature>
<protein>
    <recommendedName>
        <fullName evidence="3">DUF6534 domain-containing protein</fullName>
    </recommendedName>
</protein>
<dbReference type="InterPro" id="IPR045339">
    <property type="entry name" value="DUF6534"/>
</dbReference>
<dbReference type="Pfam" id="PF20152">
    <property type="entry name" value="DUF6534"/>
    <property type="match status" value="1"/>
</dbReference>
<dbReference type="EMBL" id="JARIHO010000012">
    <property type="protein sequence ID" value="KAJ7352018.1"/>
    <property type="molecule type" value="Genomic_DNA"/>
</dbReference>
<feature type="transmembrane region" description="Helical" evidence="2">
    <location>
        <begin position="165"/>
        <end position="188"/>
    </location>
</feature>
<feature type="region of interest" description="Disordered" evidence="1">
    <location>
        <begin position="274"/>
        <end position="296"/>
    </location>
</feature>
<reference evidence="4" key="1">
    <citation type="submission" date="2023-03" db="EMBL/GenBank/DDBJ databases">
        <title>Massive genome expansion in bonnet fungi (Mycena s.s.) driven by repeated elements and novel gene families across ecological guilds.</title>
        <authorList>
            <consortium name="Lawrence Berkeley National Laboratory"/>
            <person name="Harder C.B."/>
            <person name="Miyauchi S."/>
            <person name="Viragh M."/>
            <person name="Kuo A."/>
            <person name="Thoen E."/>
            <person name="Andreopoulos B."/>
            <person name="Lu D."/>
            <person name="Skrede I."/>
            <person name="Drula E."/>
            <person name="Henrissat B."/>
            <person name="Morin E."/>
            <person name="Kohler A."/>
            <person name="Barry K."/>
            <person name="LaButti K."/>
            <person name="Morin E."/>
            <person name="Salamov A."/>
            <person name="Lipzen A."/>
            <person name="Mereny Z."/>
            <person name="Hegedus B."/>
            <person name="Baldrian P."/>
            <person name="Stursova M."/>
            <person name="Weitz H."/>
            <person name="Taylor A."/>
            <person name="Grigoriev I.V."/>
            <person name="Nagy L.G."/>
            <person name="Martin F."/>
            <person name="Kauserud H."/>
        </authorList>
    </citation>
    <scope>NUCLEOTIDE SEQUENCE</scope>
    <source>
        <strain evidence="4">CBHHK002</strain>
    </source>
</reference>
<feature type="transmembrane region" description="Helical" evidence="2">
    <location>
        <begin position="130"/>
        <end position="153"/>
    </location>
</feature>
<dbReference type="AlphaFoldDB" id="A0AAD7EV57"/>
<feature type="transmembrane region" description="Helical" evidence="2">
    <location>
        <begin position="244"/>
        <end position="265"/>
    </location>
</feature>
<evidence type="ECO:0000313" key="5">
    <source>
        <dbReference type="Proteomes" id="UP001218218"/>
    </source>
</evidence>
<dbReference type="PANTHER" id="PTHR40465">
    <property type="entry name" value="CHROMOSOME 1, WHOLE GENOME SHOTGUN SEQUENCE"/>
    <property type="match status" value="1"/>
</dbReference>
<evidence type="ECO:0000313" key="4">
    <source>
        <dbReference type="EMBL" id="KAJ7352018.1"/>
    </source>
</evidence>
<feature type="region of interest" description="Disordered" evidence="1">
    <location>
        <begin position="318"/>
        <end position="350"/>
    </location>
</feature>
<evidence type="ECO:0000259" key="3">
    <source>
        <dbReference type="Pfam" id="PF20152"/>
    </source>
</evidence>
<evidence type="ECO:0000256" key="2">
    <source>
        <dbReference type="SAM" id="Phobius"/>
    </source>
</evidence>
<evidence type="ECO:0000256" key="1">
    <source>
        <dbReference type="SAM" id="MobiDB-lite"/>
    </source>
</evidence>
<sequence>MSSSGRLTGEDLRLCFAWLGPWLVGGCLDLFLGGILATQFVNYFTWYRDDKTWIRVVVAILLVISALKSAQSFAVIWVQNIVYLGDLQGAILLNYTTWWQTGNPLMVAICGFYVQSYFCYRLWVISKRWYIVALVYILFCFAFLSMVVATYFITVENTPQISHWFAAHLSSVFAGDVLMSSLTAYFLIDSKSDVLPQTVGLINSLVRLTFQTATPAAIWQVSVAIEIALFNLAFSQKNPGGSGIISTAFNMMLPKLYAILMMYTLNARRTIRATHSSHTGTSNEISGGRSRATRRQGGDVELGAIQVFTQTETTQQIDVRDMFDPTNKGKREHVESRGGDDESEQFANSK</sequence>
<keyword evidence="2" id="KW-1133">Transmembrane helix</keyword>
<accession>A0AAD7EV57</accession>
<feature type="transmembrane region" description="Helical" evidence="2">
    <location>
        <begin position="56"/>
        <end position="78"/>
    </location>
</feature>
<name>A0AAD7EV57_9AGAR</name>
<feature type="compositionally biased region" description="Basic and acidic residues" evidence="1">
    <location>
        <begin position="318"/>
        <end position="340"/>
    </location>
</feature>
<feature type="transmembrane region" description="Helical" evidence="2">
    <location>
        <begin position="98"/>
        <end position="118"/>
    </location>
</feature>
<gene>
    <name evidence="4" type="ORF">DFH08DRAFT_934566</name>
</gene>
<dbReference type="PANTHER" id="PTHR40465:SF1">
    <property type="entry name" value="DUF6534 DOMAIN-CONTAINING PROTEIN"/>
    <property type="match status" value="1"/>
</dbReference>
<keyword evidence="2" id="KW-0472">Membrane</keyword>
<feature type="compositionally biased region" description="Polar residues" evidence="1">
    <location>
        <begin position="274"/>
        <end position="285"/>
    </location>
</feature>
<feature type="transmembrane region" description="Helical" evidence="2">
    <location>
        <begin position="208"/>
        <end position="232"/>
    </location>
</feature>
<keyword evidence="2" id="KW-0812">Transmembrane</keyword>
<dbReference type="PROSITE" id="PS51257">
    <property type="entry name" value="PROKAR_LIPOPROTEIN"/>
    <property type="match status" value="1"/>
</dbReference>